<organism evidence="1 2">
    <name type="scientific">Paspalum notatum var. saurae</name>
    <dbReference type="NCBI Taxonomy" id="547442"/>
    <lineage>
        <taxon>Eukaryota</taxon>
        <taxon>Viridiplantae</taxon>
        <taxon>Streptophyta</taxon>
        <taxon>Embryophyta</taxon>
        <taxon>Tracheophyta</taxon>
        <taxon>Spermatophyta</taxon>
        <taxon>Magnoliopsida</taxon>
        <taxon>Liliopsida</taxon>
        <taxon>Poales</taxon>
        <taxon>Poaceae</taxon>
        <taxon>PACMAD clade</taxon>
        <taxon>Panicoideae</taxon>
        <taxon>Andropogonodae</taxon>
        <taxon>Paspaleae</taxon>
        <taxon>Paspalinae</taxon>
        <taxon>Paspalum</taxon>
    </lineage>
</organism>
<name>A0AAQ3TDC5_PASNO</name>
<reference evidence="1 2" key="1">
    <citation type="submission" date="2024-02" db="EMBL/GenBank/DDBJ databases">
        <title>High-quality chromosome-scale genome assembly of Pensacola bahiagrass (Paspalum notatum Flugge var. saurae).</title>
        <authorList>
            <person name="Vega J.M."/>
            <person name="Podio M."/>
            <person name="Orjuela J."/>
            <person name="Siena L.A."/>
            <person name="Pessino S.C."/>
            <person name="Combes M.C."/>
            <person name="Mariac C."/>
            <person name="Albertini E."/>
            <person name="Pupilli F."/>
            <person name="Ortiz J.P.A."/>
            <person name="Leblanc O."/>
        </authorList>
    </citation>
    <scope>NUCLEOTIDE SEQUENCE [LARGE SCALE GENOMIC DNA]</scope>
    <source>
        <strain evidence="1">R1</strain>
        <tissue evidence="1">Leaf</tissue>
    </source>
</reference>
<protein>
    <submittedName>
        <fullName evidence="1">Uncharacterized protein</fullName>
    </submittedName>
</protein>
<dbReference type="PANTHER" id="PTHR10775:SF180">
    <property type="entry name" value="TRANSPOSON, EN_SPM-LIKE, TRANSPOSASE-ASSOCIATED DOMAIN PROTEIN-RELATED"/>
    <property type="match status" value="1"/>
</dbReference>
<keyword evidence="2" id="KW-1185">Reference proteome</keyword>
<dbReference type="AlphaFoldDB" id="A0AAQ3TDC5"/>
<evidence type="ECO:0000313" key="1">
    <source>
        <dbReference type="EMBL" id="WVZ70490.1"/>
    </source>
</evidence>
<dbReference type="EMBL" id="CP144748">
    <property type="protein sequence ID" value="WVZ70490.1"/>
    <property type="molecule type" value="Genomic_DNA"/>
</dbReference>
<dbReference type="Proteomes" id="UP001341281">
    <property type="component" value="Chromosome 04"/>
</dbReference>
<accession>A0AAQ3TDC5</accession>
<dbReference type="PANTHER" id="PTHR10775">
    <property type="entry name" value="OS08G0208400 PROTEIN"/>
    <property type="match status" value="1"/>
</dbReference>
<evidence type="ECO:0000313" key="2">
    <source>
        <dbReference type="Proteomes" id="UP001341281"/>
    </source>
</evidence>
<proteinExistence type="predicted"/>
<gene>
    <name evidence="1" type="ORF">U9M48_019152</name>
</gene>
<sequence length="116" mass="13147">MLIKKLLPEGNKLPATTNEAKEIVCPLGLEVQKIYACPNECILYRGDYHELESCPMCKASRYKIKRDNPGDVEGEPPRKRVPAKDIWEEQRYIGSMRGHGGFESESQWTGLIALLV</sequence>